<dbReference type="Gene3D" id="3.20.20.80">
    <property type="entry name" value="Glycosidases"/>
    <property type="match status" value="1"/>
</dbReference>
<sequence length="727" mass="83190">MSTALEEDLIQRLVQGTCADPFSLLGPHASPEGLMINAFLPDATRVIVLDKDSGSGLLTLKPSHYAGFFSGTLPPREQPYRYQLAVEWGDYRQVIEDPYRFGLLLREMDGWLLSEGTHLRPYEQLGAHPMRLDDVDGTAFAVWAPNAQRVSVIGEFNYWDGRCHPMRLRAESGIWELFLPHVEEGRLYKYEIIDADGQTRLKADPYAFDGEIRPETASRTAVQPPYTAMPSWRQQANGLSAPMSIYEVHLGSWQRGEGGQWLSYRELAERLIPYVKWMGFTHIELLPIHEHPFDGSWGYQPVGLYAPTRRFGSPDDFRYLIDCAHKEGINVLLDWVPGHFPNDEHGLIRFDGTELYEYADPREGFHQDWNTLIYNYDRHEVHNYLTGNALYWLERFGLDGLRVDAVASMLYRDYSRAAGEWVPNRYGGRENLEAIEFLRTTNKTIGAQRPGAAVIAEESTDFPGVTLPPEDGGLGFHYKWNLGWMHDTLDYMSLDPIYRKHHHGLMTFGMLYAYSENFVLPLSHDEVVHGKRSLLGRMPGDTWQQFANLRAYYAFMWGYPGKKLLFMGGEFAQGREWNHDSSLDWHLLDDVNDGWHSGVQQLLRDLNHHYKNLPPLYQLDFCPEGFEWHVVDDSDNSVFAFLRRDEQGNEVLVVSNFTPVLRQGYRIGVAHSGFWKEVLNTDAGLYRGGNAGNFGGVHSDDIPAHQKPFSLSLTLPPLSTLYFVREG</sequence>
<keyword evidence="7 10" id="KW-0808">Transferase</keyword>
<keyword evidence="9 10" id="KW-0119">Carbohydrate metabolism</keyword>
<dbReference type="EC" id="2.4.1.18" evidence="10"/>
<comment type="catalytic activity">
    <reaction evidence="1 10">
        <text>Transfers a segment of a (1-&gt;4)-alpha-D-glucan chain to a primary hydroxy group in a similar glucan chain.</text>
        <dbReference type="EC" id="2.4.1.18"/>
    </reaction>
</comment>
<comment type="subunit">
    <text evidence="10">Monomer.</text>
</comment>
<dbReference type="GO" id="GO:0043169">
    <property type="term" value="F:cation binding"/>
    <property type="evidence" value="ECO:0007669"/>
    <property type="project" value="InterPro"/>
</dbReference>
<evidence type="ECO:0000256" key="9">
    <source>
        <dbReference type="ARBA" id="ARBA00023277"/>
    </source>
</evidence>
<dbReference type="Pfam" id="PF02922">
    <property type="entry name" value="CBM_48"/>
    <property type="match status" value="1"/>
</dbReference>
<evidence type="ECO:0000256" key="2">
    <source>
        <dbReference type="ARBA" id="ARBA00002953"/>
    </source>
</evidence>
<proteinExistence type="inferred from homology"/>
<keyword evidence="8 10" id="KW-0320">Glycogen biosynthesis</keyword>
<dbReference type="GO" id="GO:0005978">
    <property type="term" value="P:glycogen biosynthetic process"/>
    <property type="evidence" value="ECO:0007669"/>
    <property type="project" value="UniProtKB-UniRule"/>
</dbReference>
<dbReference type="SUPFAM" id="SSF81296">
    <property type="entry name" value="E set domains"/>
    <property type="match status" value="2"/>
</dbReference>
<evidence type="ECO:0000256" key="4">
    <source>
        <dbReference type="ARBA" id="ARBA00009000"/>
    </source>
</evidence>
<dbReference type="InterPro" id="IPR006407">
    <property type="entry name" value="GlgB"/>
</dbReference>
<dbReference type="Proteomes" id="UP000249005">
    <property type="component" value="Chromosome 1"/>
</dbReference>
<keyword evidence="5 10" id="KW-0321">Glycogen metabolism</keyword>
<dbReference type="PANTHER" id="PTHR43651">
    <property type="entry name" value="1,4-ALPHA-GLUCAN-BRANCHING ENZYME"/>
    <property type="match status" value="1"/>
</dbReference>
<dbReference type="InterPro" id="IPR014756">
    <property type="entry name" value="Ig_E-set"/>
</dbReference>
<dbReference type="InterPro" id="IPR004193">
    <property type="entry name" value="Glyco_hydro_13_N"/>
</dbReference>
<dbReference type="Pfam" id="PF00128">
    <property type="entry name" value="Alpha-amylase"/>
    <property type="match status" value="1"/>
</dbReference>
<evidence type="ECO:0000256" key="6">
    <source>
        <dbReference type="ARBA" id="ARBA00022676"/>
    </source>
</evidence>
<dbReference type="InterPro" id="IPR017853">
    <property type="entry name" value="GH"/>
</dbReference>
<dbReference type="NCBIfam" id="TIGR01515">
    <property type="entry name" value="branching_enzym"/>
    <property type="match status" value="1"/>
</dbReference>
<evidence type="ECO:0000256" key="8">
    <source>
        <dbReference type="ARBA" id="ARBA00023056"/>
    </source>
</evidence>
<evidence type="ECO:0000313" key="13">
    <source>
        <dbReference type="EMBL" id="SQI41506.1"/>
    </source>
</evidence>
<name>A0A2X4UNR1_9GAMM</name>
<dbReference type="Gene3D" id="2.60.40.1180">
    <property type="entry name" value="Golgi alpha-mannosidase II"/>
    <property type="match status" value="1"/>
</dbReference>
<dbReference type="SUPFAM" id="SSF51011">
    <property type="entry name" value="Glycosyl hydrolase domain"/>
    <property type="match status" value="1"/>
</dbReference>
<dbReference type="InterPro" id="IPR054169">
    <property type="entry name" value="GlgB_N"/>
</dbReference>
<dbReference type="Pfam" id="PF02806">
    <property type="entry name" value="Alpha-amylase_C"/>
    <property type="match status" value="1"/>
</dbReference>
<feature type="active site" description="Nucleophile" evidence="10 11">
    <location>
        <position position="404"/>
    </location>
</feature>
<dbReference type="InterPro" id="IPR006048">
    <property type="entry name" value="A-amylase/branching_C"/>
</dbReference>
<dbReference type="CDD" id="cd02855">
    <property type="entry name" value="E_set_GBE_prok_N"/>
    <property type="match status" value="1"/>
</dbReference>
<dbReference type="FunFam" id="3.20.20.80:FF:000003">
    <property type="entry name" value="1,4-alpha-glucan branching enzyme GlgB"/>
    <property type="match status" value="1"/>
</dbReference>
<dbReference type="NCBIfam" id="NF008967">
    <property type="entry name" value="PRK12313.1"/>
    <property type="match status" value="1"/>
</dbReference>
<evidence type="ECO:0000259" key="12">
    <source>
        <dbReference type="SMART" id="SM00642"/>
    </source>
</evidence>
<dbReference type="FunFam" id="2.60.40.10:FF:000169">
    <property type="entry name" value="1,4-alpha-glucan branching enzyme GlgB"/>
    <property type="match status" value="1"/>
</dbReference>
<evidence type="ECO:0000256" key="5">
    <source>
        <dbReference type="ARBA" id="ARBA00022600"/>
    </source>
</evidence>
<dbReference type="Gene3D" id="2.60.40.10">
    <property type="entry name" value="Immunoglobulins"/>
    <property type="match status" value="2"/>
</dbReference>
<dbReference type="OrthoDB" id="9800174at2"/>
<evidence type="ECO:0000256" key="7">
    <source>
        <dbReference type="ARBA" id="ARBA00022679"/>
    </source>
</evidence>
<comment type="pathway">
    <text evidence="3 10">Glycan biosynthesis; glycogen biosynthesis.</text>
</comment>
<keyword evidence="14" id="KW-1185">Reference proteome</keyword>
<feature type="active site" description="Proton donor" evidence="10 11">
    <location>
        <position position="457"/>
    </location>
</feature>
<evidence type="ECO:0000256" key="10">
    <source>
        <dbReference type="HAMAP-Rule" id="MF_00685"/>
    </source>
</evidence>
<dbReference type="CDD" id="cd11322">
    <property type="entry name" value="AmyAc_Glg_BE"/>
    <property type="match status" value="1"/>
</dbReference>
<organism evidence="13 14">
    <name type="scientific">Leminorella richardii</name>
    <dbReference type="NCBI Taxonomy" id="158841"/>
    <lineage>
        <taxon>Bacteria</taxon>
        <taxon>Pseudomonadati</taxon>
        <taxon>Pseudomonadota</taxon>
        <taxon>Gammaproteobacteria</taxon>
        <taxon>Enterobacterales</taxon>
        <taxon>Budviciaceae</taxon>
        <taxon>Leminorella</taxon>
    </lineage>
</organism>
<comment type="function">
    <text evidence="2 10">Catalyzes the formation of the alpha-1,6-glucosidic linkages in glycogen by scission of a 1,4-alpha-linked oligosaccharide from growing alpha-1,4-glucan chains and the subsequent attachment of the oligosaccharide to the alpha-1,6 position.</text>
</comment>
<dbReference type="FunFam" id="2.60.40.1180:FF:000002">
    <property type="entry name" value="1,4-alpha-glucan branching enzyme GlgB"/>
    <property type="match status" value="1"/>
</dbReference>
<protein>
    <recommendedName>
        <fullName evidence="10">1,4-alpha-glucan branching enzyme GlgB</fullName>
        <ecNumber evidence="10">2.4.1.18</ecNumber>
    </recommendedName>
    <alternativeName>
        <fullName evidence="10">1,4-alpha-D-glucan:1,4-alpha-D-glucan 6-glucosyl-transferase</fullName>
    </alternativeName>
    <alternativeName>
        <fullName evidence="10">Alpha-(1-&gt;4)-glucan branching enzyme</fullName>
    </alternativeName>
    <alternativeName>
        <fullName evidence="10">Glycogen branching enzyme</fullName>
        <shortName evidence="10">BE</shortName>
    </alternativeName>
</protein>
<reference evidence="13 14" key="1">
    <citation type="submission" date="2018-06" db="EMBL/GenBank/DDBJ databases">
        <authorList>
            <consortium name="Pathogen Informatics"/>
            <person name="Doyle S."/>
        </authorList>
    </citation>
    <scope>NUCLEOTIDE SEQUENCE [LARGE SCALE GENOMIC DNA]</scope>
    <source>
        <strain evidence="13 14">NCTC12151</strain>
    </source>
</reference>
<dbReference type="InterPro" id="IPR037439">
    <property type="entry name" value="Branching_enzy"/>
</dbReference>
<gene>
    <name evidence="10 13" type="primary">glgB</name>
    <name evidence="13" type="ORF">NCTC12151_02114</name>
</gene>
<dbReference type="GO" id="GO:0003844">
    <property type="term" value="F:1,4-alpha-glucan branching enzyme activity"/>
    <property type="evidence" value="ECO:0007669"/>
    <property type="project" value="UniProtKB-UniRule"/>
</dbReference>
<dbReference type="UniPathway" id="UPA00164"/>
<dbReference type="PIRSF" id="PIRSF000463">
    <property type="entry name" value="GlgB"/>
    <property type="match status" value="1"/>
</dbReference>
<dbReference type="SMART" id="SM00642">
    <property type="entry name" value="Aamy"/>
    <property type="match status" value="1"/>
</dbReference>
<evidence type="ECO:0000256" key="11">
    <source>
        <dbReference type="PIRSR" id="PIRSR000463-1"/>
    </source>
</evidence>
<dbReference type="AlphaFoldDB" id="A0A2X4UNR1"/>
<dbReference type="Pfam" id="PF22019">
    <property type="entry name" value="GlgB_N"/>
    <property type="match status" value="1"/>
</dbReference>
<dbReference type="KEGG" id="lri:NCTC12151_02114"/>
<dbReference type="InterPro" id="IPR006047">
    <property type="entry name" value="GH13_cat_dom"/>
</dbReference>
<dbReference type="RefSeq" id="WP_111740608.1">
    <property type="nucleotide sequence ID" value="NZ_LR698987.1"/>
</dbReference>
<evidence type="ECO:0000313" key="14">
    <source>
        <dbReference type="Proteomes" id="UP000249005"/>
    </source>
</evidence>
<dbReference type="PANTHER" id="PTHR43651:SF3">
    <property type="entry name" value="1,4-ALPHA-GLUCAN-BRANCHING ENZYME"/>
    <property type="match status" value="1"/>
</dbReference>
<dbReference type="HAMAP" id="MF_00685">
    <property type="entry name" value="GlgB"/>
    <property type="match status" value="1"/>
</dbReference>
<dbReference type="InterPro" id="IPR013780">
    <property type="entry name" value="Glyco_hydro_b"/>
</dbReference>
<accession>A0A2X4UNR1</accession>
<evidence type="ECO:0000256" key="3">
    <source>
        <dbReference type="ARBA" id="ARBA00004964"/>
    </source>
</evidence>
<dbReference type="InterPro" id="IPR013783">
    <property type="entry name" value="Ig-like_fold"/>
</dbReference>
<dbReference type="EMBL" id="LS483470">
    <property type="protein sequence ID" value="SQI41506.1"/>
    <property type="molecule type" value="Genomic_DNA"/>
</dbReference>
<dbReference type="NCBIfam" id="NF003811">
    <property type="entry name" value="PRK05402.1"/>
    <property type="match status" value="1"/>
</dbReference>
<comment type="similarity">
    <text evidence="4 10">Belongs to the glycosyl hydrolase 13 family. GlgB subfamily.</text>
</comment>
<feature type="domain" description="Glycosyl hydrolase family 13 catalytic" evidence="12">
    <location>
        <begin position="247"/>
        <end position="596"/>
    </location>
</feature>
<keyword evidence="6 10" id="KW-0328">Glycosyltransferase</keyword>
<dbReference type="GO" id="GO:0004553">
    <property type="term" value="F:hydrolase activity, hydrolyzing O-glycosyl compounds"/>
    <property type="evidence" value="ECO:0007669"/>
    <property type="project" value="InterPro"/>
</dbReference>
<dbReference type="SUPFAM" id="SSF51445">
    <property type="entry name" value="(Trans)glycosidases"/>
    <property type="match status" value="1"/>
</dbReference>
<evidence type="ECO:0000256" key="1">
    <source>
        <dbReference type="ARBA" id="ARBA00000826"/>
    </source>
</evidence>
<dbReference type="InterPro" id="IPR044143">
    <property type="entry name" value="GlgB_N_E_set_prok"/>
</dbReference>
<dbReference type="GO" id="GO:0005829">
    <property type="term" value="C:cytosol"/>
    <property type="evidence" value="ECO:0007669"/>
    <property type="project" value="TreeGrafter"/>
</dbReference>